<dbReference type="Gene3D" id="2.60.40.60">
    <property type="entry name" value="Cadherins"/>
    <property type="match status" value="1"/>
</dbReference>
<protein>
    <recommendedName>
        <fullName evidence="10">Cadherin domain-containing protein</fullName>
    </recommendedName>
</protein>
<reference evidence="8 9" key="1">
    <citation type="submission" date="2024-11" db="EMBL/GenBank/DDBJ databases">
        <title>Chromosome-level genome assembly of the freshwater bivalve Anodonta woodiana.</title>
        <authorList>
            <person name="Chen X."/>
        </authorList>
    </citation>
    <scope>NUCLEOTIDE SEQUENCE [LARGE SCALE GENOMIC DNA]</scope>
    <source>
        <strain evidence="8">MN2024</strain>
        <tissue evidence="8">Gills</tissue>
    </source>
</reference>
<dbReference type="CDD" id="cd11304">
    <property type="entry name" value="Cadherin_repeat"/>
    <property type="match status" value="1"/>
</dbReference>
<keyword evidence="3" id="KW-0732">Signal</keyword>
<keyword evidence="6" id="KW-1133">Transmembrane helix</keyword>
<dbReference type="Proteomes" id="UP001634394">
    <property type="component" value="Unassembled WGS sequence"/>
</dbReference>
<keyword evidence="5" id="KW-0106">Calcium</keyword>
<evidence type="ECO:0000256" key="3">
    <source>
        <dbReference type="ARBA" id="ARBA00022729"/>
    </source>
</evidence>
<dbReference type="PANTHER" id="PTHR24027:SF422">
    <property type="entry name" value="CADHERIN DOMAIN-CONTAINING PROTEIN"/>
    <property type="match status" value="1"/>
</dbReference>
<dbReference type="InterPro" id="IPR039808">
    <property type="entry name" value="Cadherin"/>
</dbReference>
<organism evidence="8 9">
    <name type="scientific">Sinanodonta woodiana</name>
    <name type="common">Chinese pond mussel</name>
    <name type="synonym">Anodonta woodiana</name>
    <dbReference type="NCBI Taxonomy" id="1069815"/>
    <lineage>
        <taxon>Eukaryota</taxon>
        <taxon>Metazoa</taxon>
        <taxon>Spiralia</taxon>
        <taxon>Lophotrochozoa</taxon>
        <taxon>Mollusca</taxon>
        <taxon>Bivalvia</taxon>
        <taxon>Autobranchia</taxon>
        <taxon>Heteroconchia</taxon>
        <taxon>Palaeoheterodonta</taxon>
        <taxon>Unionida</taxon>
        <taxon>Unionoidea</taxon>
        <taxon>Unionidae</taxon>
        <taxon>Unioninae</taxon>
        <taxon>Sinanodonta</taxon>
    </lineage>
</organism>
<evidence type="ECO:0008006" key="10">
    <source>
        <dbReference type="Google" id="ProtNLM"/>
    </source>
</evidence>
<proteinExistence type="predicted"/>
<dbReference type="SUPFAM" id="SSF49313">
    <property type="entry name" value="Cadherin-like"/>
    <property type="match status" value="1"/>
</dbReference>
<name>A0ABD3WS22_SINWO</name>
<dbReference type="GO" id="GO:0005886">
    <property type="term" value="C:plasma membrane"/>
    <property type="evidence" value="ECO:0007669"/>
    <property type="project" value="UniProtKB-SubCell"/>
</dbReference>
<comment type="caution">
    <text evidence="8">The sequence shown here is derived from an EMBL/GenBank/DDBJ whole genome shotgun (WGS) entry which is preliminary data.</text>
</comment>
<gene>
    <name evidence="8" type="ORF">ACJMK2_034579</name>
</gene>
<keyword evidence="2" id="KW-0812">Transmembrane</keyword>
<feature type="non-terminal residue" evidence="8">
    <location>
        <position position="1"/>
    </location>
</feature>
<keyword evidence="9" id="KW-1185">Reference proteome</keyword>
<comment type="subcellular location">
    <subcellularLocation>
        <location evidence="1">Membrane</location>
        <topology evidence="1">Single-pass membrane protein</topology>
    </subcellularLocation>
</comment>
<accession>A0ABD3WS22</accession>
<sequence length="56" mass="6313">VDIYVNDINDSPPKFAEKEYFATISEDTEIGKSIQHVTATDDDFDSKLNYSLVNAQ</sequence>
<dbReference type="EMBL" id="JBJQND010000005">
    <property type="protein sequence ID" value="KAL3876785.1"/>
    <property type="molecule type" value="Genomic_DNA"/>
</dbReference>
<dbReference type="InterPro" id="IPR015919">
    <property type="entry name" value="Cadherin-like_sf"/>
</dbReference>
<dbReference type="GO" id="GO:0007155">
    <property type="term" value="P:cell adhesion"/>
    <property type="evidence" value="ECO:0007669"/>
    <property type="project" value="UniProtKB-KW"/>
</dbReference>
<evidence type="ECO:0000256" key="1">
    <source>
        <dbReference type="ARBA" id="ARBA00004167"/>
    </source>
</evidence>
<dbReference type="PANTHER" id="PTHR24027">
    <property type="entry name" value="CADHERIN-23"/>
    <property type="match status" value="1"/>
</dbReference>
<evidence type="ECO:0000313" key="9">
    <source>
        <dbReference type="Proteomes" id="UP001634394"/>
    </source>
</evidence>
<evidence type="ECO:0000256" key="4">
    <source>
        <dbReference type="ARBA" id="ARBA00022737"/>
    </source>
</evidence>
<evidence type="ECO:0000256" key="6">
    <source>
        <dbReference type="ARBA" id="ARBA00022989"/>
    </source>
</evidence>
<evidence type="ECO:0000256" key="5">
    <source>
        <dbReference type="ARBA" id="ARBA00022837"/>
    </source>
</evidence>
<feature type="non-terminal residue" evidence="8">
    <location>
        <position position="56"/>
    </location>
</feature>
<keyword evidence="7" id="KW-0472">Membrane</keyword>
<dbReference type="AlphaFoldDB" id="A0ABD3WS22"/>
<evidence type="ECO:0000313" key="8">
    <source>
        <dbReference type="EMBL" id="KAL3876785.1"/>
    </source>
</evidence>
<evidence type="ECO:0000256" key="7">
    <source>
        <dbReference type="ARBA" id="ARBA00023136"/>
    </source>
</evidence>
<keyword evidence="4" id="KW-0677">Repeat</keyword>
<evidence type="ECO:0000256" key="2">
    <source>
        <dbReference type="ARBA" id="ARBA00022692"/>
    </source>
</evidence>